<dbReference type="InterPro" id="IPR017475">
    <property type="entry name" value="EPS_sugar_tfrase"/>
</dbReference>
<keyword evidence="6 7" id="KW-0472">Membrane</keyword>
<reference evidence="9 10" key="1">
    <citation type="submission" date="2022-03" db="EMBL/GenBank/DDBJ databases">
        <title>Chryseobacterium sp. isolated from the Andong Sikhe.</title>
        <authorList>
            <person name="Won M."/>
            <person name="Kim S.-J."/>
            <person name="Kwon S.-W."/>
        </authorList>
    </citation>
    <scope>NUCLEOTIDE SEQUENCE [LARGE SCALE GENOMIC DNA]</scope>
    <source>
        <strain evidence="9 10">ADR-1</strain>
    </source>
</reference>
<feature type="transmembrane region" description="Helical" evidence="7">
    <location>
        <begin position="20"/>
        <end position="37"/>
    </location>
</feature>
<evidence type="ECO:0000256" key="2">
    <source>
        <dbReference type="ARBA" id="ARBA00006464"/>
    </source>
</evidence>
<protein>
    <submittedName>
        <fullName evidence="9">Exopolysaccharide biosynthesis polyprenyl glycosylphosphotransferase</fullName>
    </submittedName>
</protein>
<comment type="subcellular location">
    <subcellularLocation>
        <location evidence="1">Membrane</location>
        <topology evidence="1">Multi-pass membrane protein</topology>
    </subcellularLocation>
</comment>
<sequence length="467" mass="55268">MTVERMLVYLIKHLSRFFRIVDYFTINFVFFIGKYYFFEADQNYFYQDYKAQFVLLNLSWFIATVITKPYTNIKIKESSLHFNALLKAYSLLVVFTAIYLSQILSIKINYENVLRYFLVIGIIMTLVRFTLFLYRKKNRVRLGRKLYNYNTVLIGENKLSGYLLSNKSLKRLMGIRGVYSCGEKITCNKYLGDVHQMLKDFDNTKISSIIFCDDKIDLEQYKNIVEAAEQKMIRIYMVPEFKYAKLGSYYVEMVQDIPFLKLMKEPLSDPKKQILKRTFDIVFSLLVIVFLLSWLIPLVAIIIKIESNESVFFLQKRSGYKNIPFNCIKFRSMASNKQADFQTAKRNDARVTKFGAFMRKTSIDELPQFINVFFGDMSVVGPRPHMLSQTDMYSKITKKYMTRHMVKPGITGWAQVMGARGEIFTDKDMERRIEKDIWYIQNWSFFLDMKIIFLTLYNIVRGDEQAY</sequence>
<dbReference type="EMBL" id="CP094529">
    <property type="protein sequence ID" value="UOE39084.1"/>
    <property type="molecule type" value="Genomic_DNA"/>
</dbReference>
<comment type="similarity">
    <text evidence="2">Belongs to the bacterial sugar transferase family.</text>
</comment>
<keyword evidence="5 7" id="KW-1133">Transmembrane helix</keyword>
<accession>A0ABY4BJJ7</accession>
<evidence type="ECO:0000256" key="3">
    <source>
        <dbReference type="ARBA" id="ARBA00022679"/>
    </source>
</evidence>
<dbReference type="RefSeq" id="WP_243577264.1">
    <property type="nucleotide sequence ID" value="NZ_CP094529.1"/>
</dbReference>
<dbReference type="Proteomes" id="UP000831068">
    <property type="component" value="Chromosome"/>
</dbReference>
<proteinExistence type="inferred from homology"/>
<feature type="domain" description="Bacterial sugar transferase" evidence="8">
    <location>
        <begin position="276"/>
        <end position="460"/>
    </location>
</feature>
<keyword evidence="3" id="KW-0808">Transferase</keyword>
<feature type="transmembrane region" description="Helical" evidence="7">
    <location>
        <begin position="114"/>
        <end position="134"/>
    </location>
</feature>
<dbReference type="PANTHER" id="PTHR30576:SF0">
    <property type="entry name" value="UNDECAPRENYL-PHOSPHATE N-ACETYLGALACTOSAMINYL 1-PHOSPHATE TRANSFERASE-RELATED"/>
    <property type="match status" value="1"/>
</dbReference>
<evidence type="ECO:0000259" key="8">
    <source>
        <dbReference type="Pfam" id="PF02397"/>
    </source>
</evidence>
<feature type="transmembrane region" description="Helical" evidence="7">
    <location>
        <begin position="88"/>
        <end position="108"/>
    </location>
</feature>
<feature type="transmembrane region" description="Helical" evidence="7">
    <location>
        <begin position="49"/>
        <end position="67"/>
    </location>
</feature>
<evidence type="ECO:0000256" key="1">
    <source>
        <dbReference type="ARBA" id="ARBA00004141"/>
    </source>
</evidence>
<dbReference type="Pfam" id="PF02397">
    <property type="entry name" value="Bac_transf"/>
    <property type="match status" value="1"/>
</dbReference>
<name>A0ABY4BJJ7_9FLAO</name>
<dbReference type="PANTHER" id="PTHR30576">
    <property type="entry name" value="COLANIC BIOSYNTHESIS UDP-GLUCOSE LIPID CARRIER TRANSFERASE"/>
    <property type="match status" value="1"/>
</dbReference>
<organism evidence="9 10">
    <name type="scientific">Chryseobacterium oryzae</name>
    <dbReference type="NCBI Taxonomy" id="2929799"/>
    <lineage>
        <taxon>Bacteria</taxon>
        <taxon>Pseudomonadati</taxon>
        <taxon>Bacteroidota</taxon>
        <taxon>Flavobacteriia</taxon>
        <taxon>Flavobacteriales</taxon>
        <taxon>Weeksellaceae</taxon>
        <taxon>Chryseobacterium group</taxon>
        <taxon>Chryseobacterium</taxon>
    </lineage>
</organism>
<feature type="transmembrane region" description="Helical" evidence="7">
    <location>
        <begin position="281"/>
        <end position="303"/>
    </location>
</feature>
<keyword evidence="10" id="KW-1185">Reference proteome</keyword>
<evidence type="ECO:0000313" key="9">
    <source>
        <dbReference type="EMBL" id="UOE39084.1"/>
    </source>
</evidence>
<evidence type="ECO:0000256" key="4">
    <source>
        <dbReference type="ARBA" id="ARBA00022692"/>
    </source>
</evidence>
<keyword evidence="4 7" id="KW-0812">Transmembrane</keyword>
<evidence type="ECO:0000313" key="10">
    <source>
        <dbReference type="Proteomes" id="UP000831068"/>
    </source>
</evidence>
<dbReference type="NCBIfam" id="TIGR03025">
    <property type="entry name" value="EPS_sugtrans"/>
    <property type="match status" value="1"/>
</dbReference>
<dbReference type="InterPro" id="IPR003362">
    <property type="entry name" value="Bact_transf"/>
</dbReference>
<evidence type="ECO:0000256" key="6">
    <source>
        <dbReference type="ARBA" id="ARBA00023136"/>
    </source>
</evidence>
<evidence type="ECO:0000256" key="5">
    <source>
        <dbReference type="ARBA" id="ARBA00022989"/>
    </source>
</evidence>
<evidence type="ECO:0000256" key="7">
    <source>
        <dbReference type="SAM" id="Phobius"/>
    </source>
</evidence>
<gene>
    <name evidence="9" type="ORF">MTP08_04750</name>
</gene>